<evidence type="ECO:0000313" key="1">
    <source>
        <dbReference type="EMBL" id="VDD78399.1"/>
    </source>
</evidence>
<name>A0A0R3UBV3_MESCO</name>
<dbReference type="AlphaFoldDB" id="A0A0R3UBV3"/>
<gene>
    <name evidence="1" type="ORF">MCOS_LOCUS4402</name>
</gene>
<dbReference type="Proteomes" id="UP000267029">
    <property type="component" value="Unassembled WGS sequence"/>
</dbReference>
<reference evidence="3" key="1">
    <citation type="submission" date="2017-02" db="UniProtKB">
        <authorList>
            <consortium name="WormBaseParasite"/>
        </authorList>
    </citation>
    <scope>IDENTIFICATION</scope>
</reference>
<proteinExistence type="predicted"/>
<sequence>MERQQIFGLHVKLNESLDLQPASLVAEKRPKDKSASGNTHNKQPIRLSWHLFLQSECDTQHKSIDQKWTECLCVGAIPRQSVAPKRDVG</sequence>
<reference evidence="1 2" key="2">
    <citation type="submission" date="2018-10" db="EMBL/GenBank/DDBJ databases">
        <authorList>
            <consortium name="Pathogen Informatics"/>
        </authorList>
    </citation>
    <scope>NUCLEOTIDE SEQUENCE [LARGE SCALE GENOMIC DNA]</scope>
</reference>
<accession>A0A0R3UBV3</accession>
<keyword evidence="2" id="KW-1185">Reference proteome</keyword>
<dbReference type="EMBL" id="UXSR01001600">
    <property type="protein sequence ID" value="VDD78399.1"/>
    <property type="molecule type" value="Genomic_DNA"/>
</dbReference>
<organism evidence="3">
    <name type="scientific">Mesocestoides corti</name>
    <name type="common">Flatworm</name>
    <dbReference type="NCBI Taxonomy" id="53468"/>
    <lineage>
        <taxon>Eukaryota</taxon>
        <taxon>Metazoa</taxon>
        <taxon>Spiralia</taxon>
        <taxon>Lophotrochozoa</taxon>
        <taxon>Platyhelminthes</taxon>
        <taxon>Cestoda</taxon>
        <taxon>Eucestoda</taxon>
        <taxon>Cyclophyllidea</taxon>
        <taxon>Mesocestoididae</taxon>
        <taxon>Mesocestoides</taxon>
    </lineage>
</organism>
<dbReference type="WBParaSite" id="MCOS_0000440101-mRNA-1">
    <property type="protein sequence ID" value="MCOS_0000440101-mRNA-1"/>
    <property type="gene ID" value="MCOS_0000440101"/>
</dbReference>
<protein>
    <submittedName>
        <fullName evidence="1 3">Uncharacterized protein</fullName>
    </submittedName>
</protein>
<evidence type="ECO:0000313" key="3">
    <source>
        <dbReference type="WBParaSite" id="MCOS_0000440101-mRNA-1"/>
    </source>
</evidence>
<evidence type="ECO:0000313" key="2">
    <source>
        <dbReference type="Proteomes" id="UP000267029"/>
    </source>
</evidence>